<accession>A0A5B6WGH4</accession>
<proteinExistence type="predicted"/>
<dbReference type="PANTHER" id="PTHR34482:SF36">
    <property type="entry name" value="RETROTRANSPOSON GAG DOMAIN-CONTAINING PROTEIN"/>
    <property type="match status" value="1"/>
</dbReference>
<feature type="domain" description="Retrotransposon gag" evidence="1">
    <location>
        <begin position="87"/>
        <end position="162"/>
    </location>
</feature>
<dbReference type="Proteomes" id="UP000325315">
    <property type="component" value="Unassembled WGS sequence"/>
</dbReference>
<evidence type="ECO:0000313" key="3">
    <source>
        <dbReference type="Proteomes" id="UP000325315"/>
    </source>
</evidence>
<reference evidence="3" key="1">
    <citation type="journal article" date="2019" name="Plant Biotechnol. J.">
        <title>Genome sequencing of the Australian wild diploid species Gossypium australe highlights disease resistance and delayed gland morphogenesis.</title>
        <authorList>
            <person name="Cai Y."/>
            <person name="Cai X."/>
            <person name="Wang Q."/>
            <person name="Wang P."/>
            <person name="Zhang Y."/>
            <person name="Cai C."/>
            <person name="Xu Y."/>
            <person name="Wang K."/>
            <person name="Zhou Z."/>
            <person name="Wang C."/>
            <person name="Geng S."/>
            <person name="Li B."/>
            <person name="Dong Q."/>
            <person name="Hou Y."/>
            <person name="Wang H."/>
            <person name="Ai P."/>
            <person name="Liu Z."/>
            <person name="Yi F."/>
            <person name="Sun M."/>
            <person name="An G."/>
            <person name="Cheng J."/>
            <person name="Zhang Y."/>
            <person name="Shi Q."/>
            <person name="Xie Y."/>
            <person name="Shi X."/>
            <person name="Chang Y."/>
            <person name="Huang F."/>
            <person name="Chen Y."/>
            <person name="Hong S."/>
            <person name="Mi L."/>
            <person name="Sun Q."/>
            <person name="Zhang L."/>
            <person name="Zhou B."/>
            <person name="Peng R."/>
            <person name="Zhang X."/>
            <person name="Liu F."/>
        </authorList>
    </citation>
    <scope>NUCLEOTIDE SEQUENCE [LARGE SCALE GENOMIC DNA]</scope>
    <source>
        <strain evidence="3">cv. PA1801</strain>
    </source>
</reference>
<dbReference type="PANTHER" id="PTHR34482">
    <property type="entry name" value="DNA DAMAGE-INDUCIBLE PROTEIN 1-LIKE"/>
    <property type="match status" value="1"/>
</dbReference>
<sequence>MNECLTQYIRTNPAVQQPPHPSVPHLIRIVPQGINPLRLNKPPVDKIRKHGAEEFRATVNDDPERVEFWLENTIRRHCVLVVQYLISIVSRERVTWDFFQVKFRKKYISRRFIDKKRKEFLELKQGRMSVTEYGEFVQLSEYARECVSSEAIMCKRFEDGLNKEIRVLVGILKMKEFVPKSFVKRKEKSILRLEIQERDL</sequence>
<gene>
    <name evidence="2" type="ORF">EPI10_021286</name>
</gene>
<name>A0A5B6WGH4_9ROSI</name>
<dbReference type="InterPro" id="IPR005162">
    <property type="entry name" value="Retrotrans_gag_dom"/>
</dbReference>
<comment type="caution">
    <text evidence="2">The sequence shown here is derived from an EMBL/GenBank/DDBJ whole genome shotgun (WGS) entry which is preliminary data.</text>
</comment>
<dbReference type="OrthoDB" id="2272416at2759"/>
<dbReference type="AlphaFoldDB" id="A0A5B6WGH4"/>
<evidence type="ECO:0000259" key="1">
    <source>
        <dbReference type="Pfam" id="PF03732"/>
    </source>
</evidence>
<evidence type="ECO:0000313" key="2">
    <source>
        <dbReference type="EMBL" id="KAA3480879.1"/>
    </source>
</evidence>
<protein>
    <submittedName>
        <fullName evidence="2">Protein MCM10</fullName>
    </submittedName>
</protein>
<dbReference type="EMBL" id="SMMG02000003">
    <property type="protein sequence ID" value="KAA3480879.1"/>
    <property type="molecule type" value="Genomic_DNA"/>
</dbReference>
<organism evidence="2 3">
    <name type="scientific">Gossypium australe</name>
    <dbReference type="NCBI Taxonomy" id="47621"/>
    <lineage>
        <taxon>Eukaryota</taxon>
        <taxon>Viridiplantae</taxon>
        <taxon>Streptophyta</taxon>
        <taxon>Embryophyta</taxon>
        <taxon>Tracheophyta</taxon>
        <taxon>Spermatophyta</taxon>
        <taxon>Magnoliopsida</taxon>
        <taxon>eudicotyledons</taxon>
        <taxon>Gunneridae</taxon>
        <taxon>Pentapetalae</taxon>
        <taxon>rosids</taxon>
        <taxon>malvids</taxon>
        <taxon>Malvales</taxon>
        <taxon>Malvaceae</taxon>
        <taxon>Malvoideae</taxon>
        <taxon>Gossypium</taxon>
    </lineage>
</organism>
<keyword evidence="3" id="KW-1185">Reference proteome</keyword>
<dbReference type="Pfam" id="PF03732">
    <property type="entry name" value="Retrotrans_gag"/>
    <property type="match status" value="1"/>
</dbReference>